<evidence type="ECO:0000313" key="3">
    <source>
        <dbReference type="Proteomes" id="UP000221165"/>
    </source>
</evidence>
<feature type="compositionally biased region" description="Pro residues" evidence="1">
    <location>
        <begin position="137"/>
        <end position="149"/>
    </location>
</feature>
<feature type="compositionally biased region" description="Polar residues" evidence="1">
    <location>
        <begin position="1102"/>
        <end position="1113"/>
    </location>
</feature>
<feature type="compositionally biased region" description="Low complexity" evidence="1">
    <location>
        <begin position="1392"/>
        <end position="1401"/>
    </location>
</feature>
<feature type="region of interest" description="Disordered" evidence="1">
    <location>
        <begin position="1148"/>
        <end position="1170"/>
    </location>
</feature>
<feature type="compositionally biased region" description="Low complexity" evidence="1">
    <location>
        <begin position="486"/>
        <end position="524"/>
    </location>
</feature>
<dbReference type="RefSeq" id="XP_067923953.1">
    <property type="nucleotide sequence ID" value="XM_068064072.1"/>
</dbReference>
<protein>
    <submittedName>
        <fullName evidence="2">Uncharacterized protein</fullName>
    </submittedName>
</protein>
<keyword evidence="3" id="KW-1185">Reference proteome</keyword>
<feature type="region of interest" description="Disordered" evidence="1">
    <location>
        <begin position="844"/>
        <end position="867"/>
    </location>
</feature>
<feature type="region of interest" description="Disordered" evidence="1">
    <location>
        <begin position="547"/>
        <end position="566"/>
    </location>
</feature>
<dbReference type="GeneID" id="94427283"/>
<sequence length="1513" mass="162972">MGDEHMSLQGSLCRLLLNSASASHVGTATATTAPGSAVSPCQLTSQGAQGAAPVTQYQNPVQQPAAVSGGVPTSRSRSGDGGGGVVVKPFTGESHPSLSGELSRQGRPRTFLPPVSSSTQQPPHDCHVSIHHDHYAPPIPPHPRRPSSPPRQLFEGPQRSHHPGGRYATTTPTHPKGRENFLEGFQGEGEGRYLHPPPHHGGDRRLGEQEREAFLSNFPHSPVSSVVSIAPSSSTSASSPLLPLGSSLINPKPSSLPSVEDPVFSPSHPPTSSSFVRTHTPSIQFAPAPLDHRFVSRDRSACKEDDDGHDERKRRESFVQVTARPSCDDGFTPNKNPLPRKKKSPKGGGSKQQLQETPDNNSSNTRKLSSLPVNTPECGSAILGKTAPLALNDHSRGVCCRNTKRPNPQQSSSSSSFSFSCSPSHPQESPLNVNHSQELIPKSYTNSRSSPEALLSQAPLLAPCDPSPHRHHEKIKNRPYSDKKNLLLLPPSLHASQHSSPSSSSSLSLLASSTPHPTSFLLGVGRDEGRGRGERRRDLDLAIRRTRGQEPPYYPHLQEEEHPHHETRQSFHQPQQATHSLLHKYHNESSSQHVSLASEGGERCHDEDGCFLSSPPPPSESLKGGRDACILVTLPLSLPYGKIVNLIIPAGNGETETASFSHTARGEGGGEGHNNSSSSASSRGGGLKRNYYWFDPRTHPEARKLFSPVAGICDTYAAALHVELAIIHVPESLLPEVASMFLAHANNPSTQQRLAFQTPLSFKCGNLQERSAPCRAGGRVFTLESIFDSPEEQKKLQAIEQFLMGFRTDLENLLASYRAKRPSLPPNSRKPNIWRLSQVANPPPAAAAPAAAGGGAGPSPRGGLRHLLPGVQPRHPRLDVTVRAFGQQSRGGLTLPTRVHSDADCIAEVQASEVRLVTTRSYGRLTNKIDPRFKNAKLNTRCLLLSRPPLGGQPIICRKEFAPQITAEVIPLIIDPKGTTSFDDIDREVLNRLDQIGGECEQRPSDVTGKNGLDETLWKEFHLSPLKPTGVAIKDVDKQLSPTLPPLSPETASPFLRTSDSSPLHRYPRHSLATTATNQSTSLPLLTGWCALNGDSTVISSPDSHSNRITESSPKALPAWSLGGGGNREGQNMCKSIDSCSPSSDICSTRDSGGILSSPGSQGDGTPESRTDDVIMLKMMTGGRRSSLGGLINKGGEGSFMYDVNPQLSSERVMQPMSFHDIRPLLGTNLSTARLPVSNARREGDFGGDNEAPLGLATDTEFTMWKRETADWPTEGIFPQGQPRVGEPLLRQTSLAGSGGNQWGGEQNPNPSPEYIWNLVRDIVRDPPPSTETDHRLPVPNHTVREEGLLEGIGRGGPPAFGEIGYDASANQHPSRHVVSAVVGDRGRHQSRQPQQSPSPSWGGKDNLVAEGLRDDFVRLGVHVSDSSLGSLDARGGRQALHVDRQRAVGSCHGREPVFQAIFSPTTIAEHAEQEVFYPSPQASLHDLLAFVSSKCPSSSGSQQQQGNNSLAH</sequence>
<feature type="compositionally biased region" description="Low complexity" evidence="1">
    <location>
        <begin position="408"/>
        <end position="424"/>
    </location>
</feature>
<dbReference type="Proteomes" id="UP000221165">
    <property type="component" value="Unassembled WGS sequence"/>
</dbReference>
<feature type="compositionally biased region" description="Basic and acidic residues" evidence="1">
    <location>
        <begin position="124"/>
        <end position="135"/>
    </location>
</feature>
<feature type="compositionally biased region" description="Basic and acidic residues" evidence="1">
    <location>
        <begin position="557"/>
        <end position="566"/>
    </location>
</feature>
<feature type="region of interest" description="Disordered" evidence="1">
    <location>
        <begin position="401"/>
        <end position="432"/>
    </location>
</feature>
<feature type="compositionally biased region" description="Basic and acidic residues" evidence="1">
    <location>
        <begin position="525"/>
        <end position="541"/>
    </location>
</feature>
<feature type="region of interest" description="Disordered" evidence="1">
    <location>
        <begin position="298"/>
        <end position="372"/>
    </location>
</feature>
<accession>A0A2C6L3W6</accession>
<evidence type="ECO:0000256" key="1">
    <source>
        <dbReference type="SAM" id="MobiDB-lite"/>
    </source>
</evidence>
<dbReference type="OrthoDB" id="329576at2759"/>
<feature type="compositionally biased region" description="Low complexity" evidence="1">
    <location>
        <begin position="262"/>
        <end position="276"/>
    </location>
</feature>
<feature type="compositionally biased region" description="Low complexity" evidence="1">
    <location>
        <begin position="673"/>
        <end position="682"/>
    </location>
</feature>
<feature type="compositionally biased region" description="Polar residues" evidence="1">
    <location>
        <begin position="356"/>
        <end position="372"/>
    </location>
</feature>
<feature type="region of interest" description="Disordered" evidence="1">
    <location>
        <begin position="1102"/>
        <end position="1124"/>
    </location>
</feature>
<feature type="region of interest" description="Disordered" evidence="1">
    <location>
        <begin position="221"/>
        <end position="277"/>
    </location>
</feature>
<feature type="region of interest" description="Disordered" evidence="1">
    <location>
        <begin position="656"/>
        <end position="685"/>
    </location>
</feature>
<organism evidence="2 3">
    <name type="scientific">Cystoisospora suis</name>
    <dbReference type="NCBI Taxonomy" id="483139"/>
    <lineage>
        <taxon>Eukaryota</taxon>
        <taxon>Sar</taxon>
        <taxon>Alveolata</taxon>
        <taxon>Apicomplexa</taxon>
        <taxon>Conoidasida</taxon>
        <taxon>Coccidia</taxon>
        <taxon>Eucoccidiorida</taxon>
        <taxon>Eimeriorina</taxon>
        <taxon>Sarcocystidae</taxon>
        <taxon>Cystoisospora</taxon>
    </lineage>
</organism>
<feature type="compositionally biased region" description="Low complexity" evidence="1">
    <location>
        <begin position="221"/>
        <end position="248"/>
    </location>
</feature>
<name>A0A2C6L3W6_9APIC</name>
<feature type="region of interest" description="Disordered" evidence="1">
    <location>
        <begin position="459"/>
        <end position="541"/>
    </location>
</feature>
<reference evidence="2 3" key="1">
    <citation type="journal article" date="2017" name="Int. J. Parasitol.">
        <title>The genome of the protozoan parasite Cystoisospora suis and a reverse vaccinology approach to identify vaccine candidates.</title>
        <authorList>
            <person name="Palmieri N."/>
            <person name="Shrestha A."/>
            <person name="Ruttkowski B."/>
            <person name="Beck T."/>
            <person name="Vogl C."/>
            <person name="Tomley F."/>
            <person name="Blake D.P."/>
            <person name="Joachim A."/>
        </authorList>
    </citation>
    <scope>NUCLEOTIDE SEQUENCE [LARGE SCALE GENOMIC DNA]</scope>
    <source>
        <strain evidence="2 3">Wien I</strain>
    </source>
</reference>
<proteinExistence type="predicted"/>
<evidence type="ECO:0000313" key="2">
    <source>
        <dbReference type="EMBL" id="PHJ22276.1"/>
    </source>
</evidence>
<feature type="region of interest" description="Disordered" evidence="1">
    <location>
        <begin position="62"/>
        <end position="205"/>
    </location>
</feature>
<feature type="region of interest" description="Disordered" evidence="1">
    <location>
        <begin position="1383"/>
        <end position="1407"/>
    </location>
</feature>
<dbReference type="VEuPathDB" id="ToxoDB:CSUI_003877"/>
<comment type="caution">
    <text evidence="2">The sequence shown here is derived from an EMBL/GenBank/DDBJ whole genome shotgun (WGS) entry which is preliminary data.</text>
</comment>
<dbReference type="EMBL" id="MIGC01001748">
    <property type="protein sequence ID" value="PHJ22276.1"/>
    <property type="molecule type" value="Genomic_DNA"/>
</dbReference>
<gene>
    <name evidence="2" type="ORF">CSUI_003877</name>
</gene>
<feature type="region of interest" description="Disordered" evidence="1">
    <location>
        <begin position="1042"/>
        <end position="1067"/>
    </location>
</feature>